<reference evidence="2 3" key="1">
    <citation type="journal article" date="2009" name="J. Bacteriol.">
        <title>Genome sequence of Azotobacter vinelandii, an obligate aerobe specialized to support diverse anaerobic metabolic processes.</title>
        <authorList>
            <person name="Setubal J.C."/>
            <person name="dos Santos P."/>
            <person name="Goldman B.S."/>
            <person name="Ertesvag H."/>
            <person name="Espin G."/>
            <person name="Rubio L.M."/>
            <person name="Valla S."/>
            <person name="Almeida N.F."/>
            <person name="Balasubramanian D."/>
            <person name="Cromes L."/>
            <person name="Curatti L."/>
            <person name="Du Z."/>
            <person name="Godsy E."/>
            <person name="Goodner B."/>
            <person name="Hellner-Burris K."/>
            <person name="Hernandez J.A."/>
            <person name="Houmiel K."/>
            <person name="Imperial J."/>
            <person name="Kennedy C."/>
            <person name="Larson T.J."/>
            <person name="Latreille P."/>
            <person name="Ligon L.S."/>
            <person name="Lu J."/>
            <person name="Maerk M."/>
            <person name="Miller N.M."/>
            <person name="Norton S."/>
            <person name="O'Carroll I.P."/>
            <person name="Paulsen I."/>
            <person name="Raulfs E.C."/>
            <person name="Roemer R."/>
            <person name="Rosser J."/>
            <person name="Segura D."/>
            <person name="Slater S."/>
            <person name="Stricklin S.L."/>
            <person name="Studholme D.J."/>
            <person name="Sun J."/>
            <person name="Viana C.J."/>
            <person name="Wallin E."/>
            <person name="Wang B."/>
            <person name="Wheeler C."/>
            <person name="Zhu H."/>
            <person name="Dean D.R."/>
            <person name="Dixon R."/>
            <person name="Wood D."/>
        </authorList>
    </citation>
    <scope>NUCLEOTIDE SEQUENCE [LARGE SCALE GENOMIC DNA]</scope>
    <source>
        <strain evidence="3">DJ / ATCC BAA-1303</strain>
    </source>
</reference>
<evidence type="ECO:0000259" key="1">
    <source>
        <dbReference type="Pfam" id="PF04773"/>
    </source>
</evidence>
<dbReference type="GO" id="GO:0016989">
    <property type="term" value="F:sigma factor antagonist activity"/>
    <property type="evidence" value="ECO:0007669"/>
    <property type="project" value="TreeGrafter"/>
</dbReference>
<feature type="domain" description="FecR protein" evidence="1">
    <location>
        <begin position="58"/>
        <end position="149"/>
    </location>
</feature>
<name>C1DE50_AZOVD</name>
<dbReference type="EnsemblBacteria" id="ACO80158">
    <property type="protein sequence ID" value="ACO80158"/>
    <property type="gene ID" value="Avin_40220"/>
</dbReference>
<accession>C1DE50</accession>
<dbReference type="Pfam" id="PF04773">
    <property type="entry name" value="FecR"/>
    <property type="match status" value="1"/>
</dbReference>
<dbReference type="InterPro" id="IPR006860">
    <property type="entry name" value="FecR"/>
</dbReference>
<dbReference type="EMBL" id="CP001157">
    <property type="protein sequence ID" value="ACO80158.1"/>
    <property type="molecule type" value="Genomic_DNA"/>
</dbReference>
<dbReference type="RefSeq" id="WP_012702533.1">
    <property type="nucleotide sequence ID" value="NC_012560.1"/>
</dbReference>
<dbReference type="eggNOG" id="COG3712">
    <property type="taxonomic scope" value="Bacteria"/>
</dbReference>
<dbReference type="AlphaFoldDB" id="C1DE50"/>
<keyword evidence="3" id="KW-1185">Reference proteome</keyword>
<dbReference type="PANTHER" id="PTHR30273">
    <property type="entry name" value="PERIPLASMIC SIGNAL SENSOR AND SIGMA FACTOR ACTIVATOR FECR-RELATED"/>
    <property type="match status" value="1"/>
</dbReference>
<proteinExistence type="predicted"/>
<dbReference type="STRING" id="322710.Avin_40220"/>
<organism evidence="2 3">
    <name type="scientific">Azotobacter vinelandii (strain DJ / ATCC BAA-1303)</name>
    <dbReference type="NCBI Taxonomy" id="322710"/>
    <lineage>
        <taxon>Bacteria</taxon>
        <taxon>Pseudomonadati</taxon>
        <taxon>Pseudomonadota</taxon>
        <taxon>Gammaproteobacteria</taxon>
        <taxon>Pseudomonadales</taxon>
        <taxon>Pseudomonadaceae</taxon>
        <taxon>Azotobacter</taxon>
    </lineage>
</organism>
<dbReference type="Proteomes" id="UP000002424">
    <property type="component" value="Chromosome"/>
</dbReference>
<evidence type="ECO:0000313" key="2">
    <source>
        <dbReference type="EMBL" id="ACO80158.1"/>
    </source>
</evidence>
<dbReference type="GeneID" id="88186966"/>
<sequence length="264" mass="28577">MAPFAEALRERVPSRDALLAEAKAQSARQRARLAAGGLSMLLLAGAVWMLDPAWRTEDIRTAVGERGTIRLADGSEAILNTGSHLRVESRLRSRRLELVRGEAGFSVAHASKPFIVRSQGVEVRDIGTVFTVRSDGRGVLVSVVEGTVEVSGRQTPVRRLETGQQVRAGREGIGATRRIDPDAVTAWQRGKLRFDGTPLGEAIVDIQRYRQAPVRLGEARLASLRLSGEYDTDAIESLIDLLPAILPVSLVRGGDGTVVIFGVR</sequence>
<dbReference type="KEGG" id="avn:Avin_40220"/>
<gene>
    <name evidence="2" type="ordered locus">Avin_40220</name>
</gene>
<dbReference type="Gene3D" id="3.55.50.30">
    <property type="match status" value="1"/>
</dbReference>
<dbReference type="InterPro" id="IPR012373">
    <property type="entry name" value="Ferrdict_sens_TM"/>
</dbReference>
<dbReference type="PANTHER" id="PTHR30273:SF2">
    <property type="entry name" value="PROTEIN FECR"/>
    <property type="match status" value="1"/>
</dbReference>
<dbReference type="OrthoDB" id="9771237at2"/>
<dbReference type="HOGENOM" id="CLU_050192_0_2_6"/>
<evidence type="ECO:0000313" key="3">
    <source>
        <dbReference type="Proteomes" id="UP000002424"/>
    </source>
</evidence>
<dbReference type="Gene3D" id="2.60.120.1440">
    <property type="match status" value="1"/>
</dbReference>
<protein>
    <submittedName>
        <fullName evidence="2">Anti-sigma factor protein, FecR family</fullName>
    </submittedName>
</protein>